<dbReference type="GO" id="GO:0005975">
    <property type="term" value="P:carbohydrate metabolic process"/>
    <property type="evidence" value="ECO:0007669"/>
    <property type="project" value="InterPro"/>
</dbReference>
<accession>A0A9Q1KQV5</accession>
<keyword evidence="1" id="KW-0378">Hydrolase</keyword>
<comment type="caution">
    <text evidence="4">The sequence shown here is derived from an EMBL/GenBank/DDBJ whole genome shotgun (WGS) entry which is preliminary data.</text>
</comment>
<dbReference type="GO" id="GO:0004553">
    <property type="term" value="F:hydrolase activity, hydrolyzing O-glycosyl compounds"/>
    <property type="evidence" value="ECO:0007669"/>
    <property type="project" value="InterPro"/>
</dbReference>
<dbReference type="SUPFAM" id="SSF49785">
    <property type="entry name" value="Galactose-binding domain-like"/>
    <property type="match status" value="1"/>
</dbReference>
<evidence type="ECO:0000313" key="4">
    <source>
        <dbReference type="EMBL" id="KAJ8447878.1"/>
    </source>
</evidence>
<dbReference type="Pfam" id="PF21467">
    <property type="entry name" value="BetaGal_gal-bd"/>
    <property type="match status" value="1"/>
</dbReference>
<protein>
    <recommendedName>
        <fullName evidence="3">Beta-galactosidase galactose-binding domain-containing protein</fullName>
    </recommendedName>
</protein>
<keyword evidence="2" id="KW-0326">Glycosidase</keyword>
<evidence type="ECO:0000259" key="3">
    <source>
        <dbReference type="Pfam" id="PF21467"/>
    </source>
</evidence>
<sequence length="156" mass="17469">MKTDKRLINLSHSHIAVSPPLHLPKMAIYPFVSIGKDGGAYLERKTAGLQRVTVQTDQESTDFTNYRWGYQVGLVGERSQIFTDKGADGEIKWCDLSHNHQPLTWYKTIFDAPEGDDPIALNLASMGRGEAWVNGESIGRYWVSFHTADGSPSQSW</sequence>
<name>A0A9Q1KQV5_9CARY</name>
<dbReference type="PANTHER" id="PTHR23421">
    <property type="entry name" value="BETA-GALACTOSIDASE RELATED"/>
    <property type="match status" value="1"/>
</dbReference>
<reference evidence="4" key="1">
    <citation type="submission" date="2022-04" db="EMBL/GenBank/DDBJ databases">
        <title>Carnegiea gigantea Genome sequencing and assembly v2.</title>
        <authorList>
            <person name="Copetti D."/>
            <person name="Sanderson M.J."/>
            <person name="Burquez A."/>
            <person name="Wojciechowski M.F."/>
        </authorList>
    </citation>
    <scope>NUCLEOTIDE SEQUENCE</scope>
    <source>
        <strain evidence="4">SGP5-SGP5p</strain>
        <tissue evidence="4">Aerial part</tissue>
    </source>
</reference>
<dbReference type="InterPro" id="IPR001944">
    <property type="entry name" value="Glycoside_Hdrlase_35"/>
</dbReference>
<evidence type="ECO:0000256" key="1">
    <source>
        <dbReference type="ARBA" id="ARBA00022801"/>
    </source>
</evidence>
<proteinExistence type="predicted"/>
<dbReference type="InterPro" id="IPR048913">
    <property type="entry name" value="BetaGal_gal-bd"/>
</dbReference>
<evidence type="ECO:0000313" key="5">
    <source>
        <dbReference type="Proteomes" id="UP001153076"/>
    </source>
</evidence>
<dbReference type="InterPro" id="IPR008979">
    <property type="entry name" value="Galactose-bd-like_sf"/>
</dbReference>
<organism evidence="4 5">
    <name type="scientific">Carnegiea gigantea</name>
    <dbReference type="NCBI Taxonomy" id="171969"/>
    <lineage>
        <taxon>Eukaryota</taxon>
        <taxon>Viridiplantae</taxon>
        <taxon>Streptophyta</taxon>
        <taxon>Embryophyta</taxon>
        <taxon>Tracheophyta</taxon>
        <taxon>Spermatophyta</taxon>
        <taxon>Magnoliopsida</taxon>
        <taxon>eudicotyledons</taxon>
        <taxon>Gunneridae</taxon>
        <taxon>Pentapetalae</taxon>
        <taxon>Caryophyllales</taxon>
        <taxon>Cactineae</taxon>
        <taxon>Cactaceae</taxon>
        <taxon>Cactoideae</taxon>
        <taxon>Echinocereeae</taxon>
        <taxon>Carnegiea</taxon>
    </lineage>
</organism>
<keyword evidence="5" id="KW-1185">Reference proteome</keyword>
<dbReference type="AlphaFoldDB" id="A0A9Q1KQV5"/>
<dbReference type="OrthoDB" id="1657402at2759"/>
<dbReference type="Proteomes" id="UP001153076">
    <property type="component" value="Unassembled WGS sequence"/>
</dbReference>
<dbReference type="EMBL" id="JAKOGI010000034">
    <property type="protein sequence ID" value="KAJ8447878.1"/>
    <property type="molecule type" value="Genomic_DNA"/>
</dbReference>
<feature type="domain" description="Beta-galactosidase galactose-binding" evidence="3">
    <location>
        <begin position="103"/>
        <end position="155"/>
    </location>
</feature>
<evidence type="ECO:0000256" key="2">
    <source>
        <dbReference type="ARBA" id="ARBA00023295"/>
    </source>
</evidence>
<gene>
    <name evidence="4" type="ORF">Cgig2_012013</name>
</gene>
<dbReference type="Gene3D" id="2.60.120.260">
    <property type="entry name" value="Galactose-binding domain-like"/>
    <property type="match status" value="1"/>
</dbReference>